<keyword evidence="3" id="KW-0503">Monooxygenase</keyword>
<sequence>MKLGVAIGRPLSVQNSTNLVDTFIAHARRVADAGVRTLWLGQMYHYDSITMAAVVGQTVPDVTVGVSVIPINPRHPIEVSAAAQTAQAATHGRFQLGLGLGAPVIEGPSYGLHVDKPIRRLREYLITLRQLLDAGTADFHGETLTVAPQFTTAQPGGENIPVLVAAMAPQALRATGELADGTIPLHAGPRALGQEVVPVISAAAERAGRPRPRVIAGVAVVVTSEPERVRALAIEDMAFYENIPSYRKVLDAEGVQRTGELAIIGDEQHVATELQRYFDAGATEVFASHTELGGPQDEARTLALLGELSRGN</sequence>
<reference evidence="3 4" key="1">
    <citation type="submission" date="2015-03" db="EMBL/GenBank/DDBJ databases">
        <authorList>
            <person name="Murphy D."/>
        </authorList>
    </citation>
    <scope>NUCLEOTIDE SEQUENCE [LARGE SCALE GENOMIC DNA]</scope>
    <source>
        <strain evidence="3 4">PAP088</strain>
    </source>
</reference>
<dbReference type="InterPro" id="IPR036661">
    <property type="entry name" value="Luciferase-like_sf"/>
</dbReference>
<dbReference type="Proteomes" id="UP000045782">
    <property type="component" value="Unassembled WGS sequence"/>
</dbReference>
<dbReference type="RefSeq" id="WP_016892845.1">
    <property type="nucleotide sequence ID" value="NZ_CSWP01000004.1"/>
</dbReference>
<evidence type="ECO:0000313" key="3">
    <source>
        <dbReference type="EMBL" id="CPV53824.1"/>
    </source>
</evidence>
<dbReference type="EMBL" id="CSWP01000004">
    <property type="protein sequence ID" value="CPV53824.1"/>
    <property type="molecule type" value="Genomic_DNA"/>
</dbReference>
<dbReference type="GO" id="GO:0004497">
    <property type="term" value="F:monooxygenase activity"/>
    <property type="evidence" value="ECO:0007669"/>
    <property type="project" value="UniProtKB-KW"/>
</dbReference>
<dbReference type="CDD" id="cd01097">
    <property type="entry name" value="Tetrahydromethanopterin_reductase"/>
    <property type="match status" value="1"/>
</dbReference>
<feature type="domain" description="Luciferase-like" evidence="2">
    <location>
        <begin position="1"/>
        <end position="297"/>
    </location>
</feature>
<gene>
    <name evidence="3" type="ORF">ERS075579_02548</name>
</gene>
<dbReference type="GO" id="GO:0016705">
    <property type="term" value="F:oxidoreductase activity, acting on paired donors, with incorporation or reduction of molecular oxygen"/>
    <property type="evidence" value="ECO:0007669"/>
    <property type="project" value="InterPro"/>
</dbReference>
<organism evidence="3 4">
    <name type="scientific">Mycobacteroides abscessus</name>
    <dbReference type="NCBI Taxonomy" id="36809"/>
    <lineage>
        <taxon>Bacteria</taxon>
        <taxon>Bacillati</taxon>
        <taxon>Actinomycetota</taxon>
        <taxon>Actinomycetes</taxon>
        <taxon>Mycobacteriales</taxon>
        <taxon>Mycobacteriaceae</taxon>
        <taxon>Mycobacteroides</taxon>
    </lineage>
</organism>
<accession>A0A0U0ZNX1</accession>
<dbReference type="InterPro" id="IPR011251">
    <property type="entry name" value="Luciferase-like_dom"/>
</dbReference>
<dbReference type="InterPro" id="IPR019910">
    <property type="entry name" value="Lucif-like_OxRdtase_MSMEG_4879"/>
</dbReference>
<name>A0A0U0ZNX1_9MYCO</name>
<dbReference type="InterPro" id="IPR050564">
    <property type="entry name" value="F420-G6PD/mer"/>
</dbReference>
<evidence type="ECO:0000313" key="4">
    <source>
        <dbReference type="Proteomes" id="UP000045782"/>
    </source>
</evidence>
<keyword evidence="1 3" id="KW-0560">Oxidoreductase</keyword>
<dbReference type="PANTHER" id="PTHR43244:SF1">
    <property type="entry name" value="5,10-METHYLENETETRAHYDROMETHANOPTERIN REDUCTASE"/>
    <property type="match status" value="1"/>
</dbReference>
<dbReference type="NCBIfam" id="TIGR03564">
    <property type="entry name" value="F420_MSMEG_4879"/>
    <property type="match status" value="1"/>
</dbReference>
<proteinExistence type="predicted"/>
<dbReference type="Gene3D" id="3.20.20.30">
    <property type="entry name" value="Luciferase-like domain"/>
    <property type="match status" value="1"/>
</dbReference>
<dbReference type="Pfam" id="PF00296">
    <property type="entry name" value="Bac_luciferase"/>
    <property type="match status" value="1"/>
</dbReference>
<dbReference type="AlphaFoldDB" id="A0A0U0ZNX1"/>
<dbReference type="SUPFAM" id="SSF51679">
    <property type="entry name" value="Bacterial luciferase-like"/>
    <property type="match status" value="1"/>
</dbReference>
<dbReference type="PANTHER" id="PTHR43244">
    <property type="match status" value="1"/>
</dbReference>
<evidence type="ECO:0000259" key="2">
    <source>
        <dbReference type="Pfam" id="PF00296"/>
    </source>
</evidence>
<protein>
    <submittedName>
        <fullName evidence="3">Putative monooxygenase (Luciferase-like)</fullName>
        <ecNumber evidence="3">1.2.-.-</ecNumber>
    </submittedName>
</protein>
<dbReference type="EC" id="1.2.-.-" evidence="3"/>
<evidence type="ECO:0000256" key="1">
    <source>
        <dbReference type="ARBA" id="ARBA00023002"/>
    </source>
</evidence>